<evidence type="ECO:0000256" key="1">
    <source>
        <dbReference type="SAM" id="MobiDB-lite"/>
    </source>
</evidence>
<sequence length="80" mass="8428">MDRMRVSEALDTGSIPVGRARTPCLYGSLGRHDHGAAPPRSDSRPGLVGARPEHARTRPWPGCGPSGGASARHTYPADRG</sequence>
<keyword evidence="2" id="KW-1185">Reference proteome</keyword>
<evidence type="ECO:0000313" key="2">
    <source>
        <dbReference type="Proteomes" id="UP000038045"/>
    </source>
</evidence>
<dbReference type="WBParaSite" id="PTRK_0001712800.1">
    <property type="protein sequence ID" value="PTRK_0001712800.1"/>
    <property type="gene ID" value="PTRK_0001712800"/>
</dbReference>
<reference evidence="3" key="1">
    <citation type="submission" date="2017-02" db="UniProtKB">
        <authorList>
            <consortium name="WormBaseParasite"/>
        </authorList>
    </citation>
    <scope>IDENTIFICATION</scope>
</reference>
<organism evidence="2 3">
    <name type="scientific">Parastrongyloides trichosuri</name>
    <name type="common">Possum-specific nematode worm</name>
    <dbReference type="NCBI Taxonomy" id="131310"/>
    <lineage>
        <taxon>Eukaryota</taxon>
        <taxon>Metazoa</taxon>
        <taxon>Ecdysozoa</taxon>
        <taxon>Nematoda</taxon>
        <taxon>Chromadorea</taxon>
        <taxon>Rhabditida</taxon>
        <taxon>Tylenchina</taxon>
        <taxon>Panagrolaimomorpha</taxon>
        <taxon>Strongyloidoidea</taxon>
        <taxon>Strongyloididae</taxon>
        <taxon>Parastrongyloides</taxon>
    </lineage>
</organism>
<name>A0A0N5A5V9_PARTI</name>
<feature type="region of interest" description="Disordered" evidence="1">
    <location>
        <begin position="27"/>
        <end position="80"/>
    </location>
</feature>
<dbReference type="Proteomes" id="UP000038045">
    <property type="component" value="Unplaced"/>
</dbReference>
<protein>
    <submittedName>
        <fullName evidence="3">Protein of unassigned function</fullName>
    </submittedName>
</protein>
<evidence type="ECO:0000313" key="3">
    <source>
        <dbReference type="WBParaSite" id="PTRK_0001712800.1"/>
    </source>
</evidence>
<proteinExistence type="predicted"/>
<accession>A0A0N5A5V9</accession>
<dbReference type="AlphaFoldDB" id="A0A0N5A5V9"/>